<feature type="domain" description="RCK C-terminal" evidence="7">
    <location>
        <begin position="195"/>
        <end position="280"/>
    </location>
</feature>
<dbReference type="PROSITE" id="PS51202">
    <property type="entry name" value="RCK_C"/>
    <property type="match status" value="2"/>
</dbReference>
<dbReference type="AlphaFoldDB" id="Q0ALV3"/>
<dbReference type="SUPFAM" id="SSF116726">
    <property type="entry name" value="TrkA C-terminal domain-like"/>
    <property type="match status" value="2"/>
</dbReference>
<dbReference type="Pfam" id="PF02080">
    <property type="entry name" value="TrkA_C"/>
    <property type="match status" value="2"/>
</dbReference>
<evidence type="ECO:0000256" key="2">
    <source>
        <dbReference type="ARBA" id="ARBA00022448"/>
    </source>
</evidence>
<evidence type="ECO:0000259" key="7">
    <source>
        <dbReference type="PROSITE" id="PS51202"/>
    </source>
</evidence>
<evidence type="ECO:0000256" key="3">
    <source>
        <dbReference type="ARBA" id="ARBA00022692"/>
    </source>
</evidence>
<dbReference type="eggNOG" id="COG0471">
    <property type="taxonomic scope" value="Bacteria"/>
</dbReference>
<comment type="subcellular location">
    <subcellularLocation>
        <location evidence="1">Membrane</location>
        <topology evidence="1">Multi-pass membrane protein</topology>
    </subcellularLocation>
</comment>
<keyword evidence="2" id="KW-0813">Transport</keyword>
<evidence type="ECO:0000313" key="9">
    <source>
        <dbReference type="Proteomes" id="UP000001964"/>
    </source>
</evidence>
<dbReference type="eggNOG" id="COG3273">
    <property type="taxonomic scope" value="Bacteria"/>
</dbReference>
<name>Q0ALV3_MARMM</name>
<dbReference type="InterPro" id="IPR004680">
    <property type="entry name" value="Cit_transptr-like_dom"/>
</dbReference>
<dbReference type="Proteomes" id="UP000001964">
    <property type="component" value="Chromosome"/>
</dbReference>
<dbReference type="Pfam" id="PF03600">
    <property type="entry name" value="CitMHS"/>
    <property type="match status" value="1"/>
</dbReference>
<protein>
    <submittedName>
        <fullName evidence="8">TrkA-C domain protein</fullName>
    </submittedName>
</protein>
<reference evidence="8 9" key="1">
    <citation type="submission" date="2006-08" db="EMBL/GenBank/DDBJ databases">
        <title>Complete sequence of Maricaulis maris MCS10.</title>
        <authorList>
            <consortium name="US DOE Joint Genome Institute"/>
            <person name="Copeland A."/>
            <person name="Lucas S."/>
            <person name="Lapidus A."/>
            <person name="Barry K."/>
            <person name="Detter J.C."/>
            <person name="Glavina del Rio T."/>
            <person name="Hammon N."/>
            <person name="Israni S."/>
            <person name="Dalin E."/>
            <person name="Tice H."/>
            <person name="Pitluck S."/>
            <person name="Saunders E."/>
            <person name="Brettin T."/>
            <person name="Bruce D."/>
            <person name="Han C."/>
            <person name="Tapia R."/>
            <person name="Gilna P."/>
            <person name="Schmutz J."/>
            <person name="Larimer F."/>
            <person name="Land M."/>
            <person name="Hauser L."/>
            <person name="Kyrpides N."/>
            <person name="Mikhailova N."/>
            <person name="Viollier P."/>
            <person name="Stephens C."/>
            <person name="Richardson P."/>
        </authorList>
    </citation>
    <scope>NUCLEOTIDE SEQUENCE [LARGE SCALE GENOMIC DNA]</scope>
    <source>
        <strain evidence="8 9">MCS10</strain>
    </source>
</reference>
<dbReference type="InterPro" id="IPR051679">
    <property type="entry name" value="DASS-Related_Transporters"/>
</dbReference>
<dbReference type="KEGG" id="mmr:Mmar10_2448"/>
<evidence type="ECO:0000256" key="6">
    <source>
        <dbReference type="ARBA" id="ARBA00023136"/>
    </source>
</evidence>
<dbReference type="InterPro" id="IPR006037">
    <property type="entry name" value="RCK_C"/>
</dbReference>
<dbReference type="EMBL" id="CP000449">
    <property type="protein sequence ID" value="ABI66740.1"/>
    <property type="molecule type" value="Genomic_DNA"/>
</dbReference>
<keyword evidence="6" id="KW-0472">Membrane</keyword>
<dbReference type="InterPro" id="IPR036721">
    <property type="entry name" value="RCK_C_sf"/>
</dbReference>
<dbReference type="PANTHER" id="PTHR43652">
    <property type="entry name" value="BASIC AMINO ACID ANTIPORTER YFCC-RELATED"/>
    <property type="match status" value="1"/>
</dbReference>
<keyword evidence="4" id="KW-0677">Repeat</keyword>
<keyword evidence="3" id="KW-0812">Transmembrane</keyword>
<accession>Q0ALV3</accession>
<dbReference type="Gene3D" id="3.30.70.1450">
    <property type="entry name" value="Regulator of K+ conductance, C-terminal domain"/>
    <property type="match status" value="2"/>
</dbReference>
<sequence length="575" mass="60736" precursor="true">MIVILIDAILIVGLGTVLFSGLMSTARAFALFTAAVIITGRIPFNDALDRLTTPAILAVTSLVIIASALARLPGLSRAVFGRAGRGPRLTLARFLGSAALASSVIPNTAVVAALLGPAARRPDVSPHLLLLPLSYMALAGGMLTPFGTSASLMVTGEAARLGVDLSVFDFALPGATVALVVFAALVLAAPIVLKERKAPEADTSGIFHIEARIEEGSALINQSVAAASLRKLHSFYLAEIIRDKRVIRPVHPAFVLNPGDRLILVGDVSHFDELHGINGLTLDAAPKRQNTEEFFHAVISGQSLLDGKTLREADFRARFNASVMAVRRGEERLSGKLGDIRLRTGDVLILSAGPDFGSRDNVRPNLHILDIESPGQTPMPTRTAWALGLSFVTFLGVALTQVIPFHHAALALAALVVGLNWTSAREVRRNFPFDLVIILWGAVLLSLLITQSGAAAAAAAFIAALTGNLPPYAALAMIFFFAWAMTELFSNASAALTALPVALATASQLGLPPEAFALATAFGASASFFMPFGYQTHLMVMTPGRYRLSDFLGLGGIVFVAYATGTLTVLTFLYL</sequence>
<evidence type="ECO:0000256" key="4">
    <source>
        <dbReference type="ARBA" id="ARBA00022737"/>
    </source>
</evidence>
<evidence type="ECO:0000256" key="1">
    <source>
        <dbReference type="ARBA" id="ARBA00004141"/>
    </source>
</evidence>
<keyword evidence="5" id="KW-1133">Transmembrane helix</keyword>
<dbReference type="GO" id="GO:0006813">
    <property type="term" value="P:potassium ion transport"/>
    <property type="evidence" value="ECO:0007669"/>
    <property type="project" value="InterPro"/>
</dbReference>
<evidence type="ECO:0000256" key="5">
    <source>
        <dbReference type="ARBA" id="ARBA00022989"/>
    </source>
</evidence>
<dbReference type="GO" id="GO:0005886">
    <property type="term" value="C:plasma membrane"/>
    <property type="evidence" value="ECO:0007669"/>
    <property type="project" value="TreeGrafter"/>
</dbReference>
<dbReference type="GO" id="GO:0008324">
    <property type="term" value="F:monoatomic cation transmembrane transporter activity"/>
    <property type="evidence" value="ECO:0007669"/>
    <property type="project" value="InterPro"/>
</dbReference>
<proteinExistence type="predicted"/>
<dbReference type="HOGENOM" id="CLU_005170_6_2_5"/>
<evidence type="ECO:0000313" key="8">
    <source>
        <dbReference type="EMBL" id="ABI66740.1"/>
    </source>
</evidence>
<feature type="domain" description="RCK C-terminal" evidence="7">
    <location>
        <begin position="282"/>
        <end position="368"/>
    </location>
</feature>
<dbReference type="eggNOG" id="COG0490">
    <property type="taxonomic scope" value="Bacteria"/>
</dbReference>
<gene>
    <name evidence="8" type="ordered locus">Mmar10_2448</name>
</gene>
<organism evidence="8 9">
    <name type="scientific">Maricaulis maris (strain MCS10)</name>
    <name type="common">Caulobacter maris</name>
    <dbReference type="NCBI Taxonomy" id="394221"/>
    <lineage>
        <taxon>Bacteria</taxon>
        <taxon>Pseudomonadati</taxon>
        <taxon>Pseudomonadota</taxon>
        <taxon>Alphaproteobacteria</taxon>
        <taxon>Maricaulales</taxon>
        <taxon>Maricaulaceae</taxon>
        <taxon>Maricaulis</taxon>
    </lineage>
</organism>
<keyword evidence="9" id="KW-1185">Reference proteome</keyword>
<dbReference type="STRING" id="394221.Mmar10_2448"/>
<dbReference type="PANTHER" id="PTHR43652:SF2">
    <property type="entry name" value="BASIC AMINO ACID ANTIPORTER YFCC-RELATED"/>
    <property type="match status" value="1"/>
</dbReference>